<gene>
    <name evidence="10" type="ORF">PV09_04268</name>
</gene>
<evidence type="ECO:0000256" key="8">
    <source>
        <dbReference type="SAM" id="MobiDB-lite"/>
    </source>
</evidence>
<dbReference type="InterPro" id="IPR011009">
    <property type="entry name" value="Kinase-like_dom_sf"/>
</dbReference>
<feature type="region of interest" description="Disordered" evidence="8">
    <location>
        <begin position="1"/>
        <end position="336"/>
    </location>
</feature>
<protein>
    <recommendedName>
        <fullName evidence="9">Protein kinase domain-containing protein</fullName>
    </recommendedName>
</protein>
<dbReference type="InterPro" id="IPR000719">
    <property type="entry name" value="Prot_kinase_dom"/>
</dbReference>
<feature type="compositionally biased region" description="Polar residues" evidence="8">
    <location>
        <begin position="293"/>
        <end position="302"/>
    </location>
</feature>
<evidence type="ECO:0000256" key="6">
    <source>
        <dbReference type="ARBA" id="ARBA00022840"/>
    </source>
</evidence>
<evidence type="ECO:0000256" key="4">
    <source>
        <dbReference type="ARBA" id="ARBA00022741"/>
    </source>
</evidence>
<dbReference type="VEuPathDB" id="FungiDB:PV09_04268"/>
<dbReference type="GO" id="GO:0005737">
    <property type="term" value="C:cytoplasm"/>
    <property type="evidence" value="ECO:0007669"/>
    <property type="project" value="TreeGrafter"/>
</dbReference>
<feature type="compositionally biased region" description="Polar residues" evidence="8">
    <location>
        <begin position="273"/>
        <end position="283"/>
    </location>
</feature>
<dbReference type="RefSeq" id="XP_016214382.1">
    <property type="nucleotide sequence ID" value="XM_016357590.1"/>
</dbReference>
<proteinExistence type="inferred from homology"/>
<accession>A0A0D2ACE0</accession>
<feature type="compositionally biased region" description="Polar residues" evidence="8">
    <location>
        <begin position="157"/>
        <end position="169"/>
    </location>
</feature>
<dbReference type="PANTHER" id="PTHR24346:SF82">
    <property type="entry name" value="KP78A-RELATED"/>
    <property type="match status" value="1"/>
</dbReference>
<dbReference type="Proteomes" id="UP000053259">
    <property type="component" value="Unassembled WGS sequence"/>
</dbReference>
<keyword evidence="4 7" id="KW-0547">Nucleotide-binding</keyword>
<dbReference type="HOGENOM" id="CLU_000288_63_33_1"/>
<dbReference type="SUPFAM" id="SSF56112">
    <property type="entry name" value="Protein kinase-like (PK-like)"/>
    <property type="match status" value="1"/>
</dbReference>
<dbReference type="GeneID" id="27312241"/>
<dbReference type="GO" id="GO:0004674">
    <property type="term" value="F:protein serine/threonine kinase activity"/>
    <property type="evidence" value="ECO:0007669"/>
    <property type="project" value="UniProtKB-KW"/>
</dbReference>
<dbReference type="PROSITE" id="PS00108">
    <property type="entry name" value="PROTEIN_KINASE_ST"/>
    <property type="match status" value="1"/>
</dbReference>
<dbReference type="Gene3D" id="1.10.510.10">
    <property type="entry name" value="Transferase(Phosphotransferase) domain 1"/>
    <property type="match status" value="1"/>
</dbReference>
<dbReference type="InterPro" id="IPR017441">
    <property type="entry name" value="Protein_kinase_ATP_BS"/>
</dbReference>
<keyword evidence="11" id="KW-1185">Reference proteome</keyword>
<evidence type="ECO:0000256" key="1">
    <source>
        <dbReference type="ARBA" id="ARBA00010791"/>
    </source>
</evidence>
<dbReference type="GO" id="GO:0035556">
    <property type="term" value="P:intracellular signal transduction"/>
    <property type="evidence" value="ECO:0007669"/>
    <property type="project" value="TreeGrafter"/>
</dbReference>
<dbReference type="STRING" id="253628.A0A0D2ACE0"/>
<dbReference type="OrthoDB" id="4062651at2759"/>
<evidence type="ECO:0000313" key="11">
    <source>
        <dbReference type="Proteomes" id="UP000053259"/>
    </source>
</evidence>
<dbReference type="GO" id="GO:0005524">
    <property type="term" value="F:ATP binding"/>
    <property type="evidence" value="ECO:0007669"/>
    <property type="project" value="UniProtKB-UniRule"/>
</dbReference>
<evidence type="ECO:0000313" key="10">
    <source>
        <dbReference type="EMBL" id="KIW04513.1"/>
    </source>
</evidence>
<dbReference type="PANTHER" id="PTHR24346">
    <property type="entry name" value="MAP/MICROTUBULE AFFINITY-REGULATING KINASE"/>
    <property type="match status" value="1"/>
</dbReference>
<evidence type="ECO:0000256" key="7">
    <source>
        <dbReference type="PROSITE-ProRule" id="PRU10141"/>
    </source>
</evidence>
<reference evidence="10 11" key="1">
    <citation type="submission" date="2015-01" db="EMBL/GenBank/DDBJ databases">
        <title>The Genome Sequence of Ochroconis gallopava CBS43764.</title>
        <authorList>
            <consortium name="The Broad Institute Genomics Platform"/>
            <person name="Cuomo C."/>
            <person name="de Hoog S."/>
            <person name="Gorbushina A."/>
            <person name="Stielow B."/>
            <person name="Teixiera M."/>
            <person name="Abouelleil A."/>
            <person name="Chapman S.B."/>
            <person name="Priest M."/>
            <person name="Young S.K."/>
            <person name="Wortman J."/>
            <person name="Nusbaum C."/>
            <person name="Birren B."/>
        </authorList>
    </citation>
    <scope>NUCLEOTIDE SEQUENCE [LARGE SCALE GENOMIC DNA]</scope>
    <source>
        <strain evidence="10 11">CBS 43764</strain>
    </source>
</reference>
<feature type="binding site" evidence="7">
    <location>
        <position position="418"/>
    </location>
    <ligand>
        <name>ATP</name>
        <dbReference type="ChEBI" id="CHEBI:30616"/>
    </ligand>
</feature>
<sequence length="750" mass="82497">MASAVQRPTIPLRTPPPPPPPLSPPSLNTSVRATVKWSGVKETSPVGRPPRNPGAVRSMLDIDVPAAPTAAPEETHSNDGSEEPHEALTPVTLGGGPRFQHVDPDVASTEAADFPKPLPLAAPTSSQAPSSNPTRTEHVATPPSKRVSDGRLPAARNGSSSVSKGQTLEGTGPPSPKSATRPSLMNKAKSFLKKSNPKLDSLIDQYAPKAKAQAESPPSPSRAATSTLETKVFTLSTRSPRTSRTNSPPSPGTPSSSIGEIAVEVNDDRLTKARTSSSTTNLNRPHPPRSRITWGTSFTNDGLQVPLSQRKRSASTEQMHQIRKPNQGIEEDEEEEHFDAPLQATFSTRAGEGVGLKARRLSLTLPDDFVVLTKSLEKEYKSTTVFHSKGTLVGKGATAKVTTMCRRDGPKDELYAVKEFRSREKDETDHEWSQKIKSEYTLANSVNHPNIVRTFDLCIDKHNRYNHVMEFCPIELFTIAEKGLFKTYYDEKAKLCFFKQILRAVAYLHDNGIAHRDIKMENILMTADGNLKLTDFGVSEVFCGEHPGARSSGGRCGQNMGEKRLCPPGICGSLPFLSPEVIAKDVYYDPSKLDVWSCGVLWMCFAFSGNLWQVPDRKNPNYETFMNGWDKWIAEHPDSTPNEEIGYPKCGKFMAYIGPVSIKKLILKMMHPDPNQRITIQEALNCPVIKSAECCSPESYEDVTYSIDVSKKANVRSSIKQFKHNHLPPRAENKVAKAFSHRFDMGDGYS</sequence>
<feature type="compositionally biased region" description="Polar residues" evidence="8">
    <location>
        <begin position="123"/>
        <end position="134"/>
    </location>
</feature>
<feature type="compositionally biased region" description="Pro residues" evidence="8">
    <location>
        <begin position="13"/>
        <end position="24"/>
    </location>
</feature>
<keyword evidence="2" id="KW-0723">Serine/threonine-protein kinase</keyword>
<dbReference type="SMART" id="SM00220">
    <property type="entry name" value="S_TKc"/>
    <property type="match status" value="1"/>
</dbReference>
<evidence type="ECO:0000256" key="5">
    <source>
        <dbReference type="ARBA" id="ARBA00022777"/>
    </source>
</evidence>
<dbReference type="InterPro" id="IPR008271">
    <property type="entry name" value="Ser/Thr_kinase_AS"/>
</dbReference>
<feature type="compositionally biased region" description="Low complexity" evidence="8">
    <location>
        <begin position="234"/>
        <end position="257"/>
    </location>
</feature>
<organism evidence="10 11">
    <name type="scientific">Verruconis gallopava</name>
    <dbReference type="NCBI Taxonomy" id="253628"/>
    <lineage>
        <taxon>Eukaryota</taxon>
        <taxon>Fungi</taxon>
        <taxon>Dikarya</taxon>
        <taxon>Ascomycota</taxon>
        <taxon>Pezizomycotina</taxon>
        <taxon>Dothideomycetes</taxon>
        <taxon>Pleosporomycetidae</taxon>
        <taxon>Venturiales</taxon>
        <taxon>Sympoventuriaceae</taxon>
        <taxon>Verruconis</taxon>
    </lineage>
</organism>
<keyword evidence="6 7" id="KW-0067">ATP-binding</keyword>
<dbReference type="EMBL" id="KN847540">
    <property type="protein sequence ID" value="KIW04513.1"/>
    <property type="molecule type" value="Genomic_DNA"/>
</dbReference>
<evidence type="ECO:0000259" key="9">
    <source>
        <dbReference type="PROSITE" id="PS50011"/>
    </source>
</evidence>
<dbReference type="Pfam" id="PF00069">
    <property type="entry name" value="Pkinase"/>
    <property type="match status" value="1"/>
</dbReference>
<dbReference type="InParanoid" id="A0A0D2ACE0"/>
<name>A0A0D2ACE0_9PEZI</name>
<keyword evidence="5" id="KW-0418">Kinase</keyword>
<evidence type="ECO:0000256" key="3">
    <source>
        <dbReference type="ARBA" id="ARBA00022679"/>
    </source>
</evidence>
<feature type="compositionally biased region" description="Basic and acidic residues" evidence="8">
    <location>
        <begin position="73"/>
        <end position="86"/>
    </location>
</feature>
<keyword evidence="3" id="KW-0808">Transferase</keyword>
<comment type="similarity">
    <text evidence="1">Belongs to the protein kinase superfamily. CAMK Ser/Thr protein kinase family. NIM1 subfamily.</text>
</comment>
<feature type="domain" description="Protein kinase" evidence="9">
    <location>
        <begin position="387"/>
        <end position="689"/>
    </location>
</feature>
<dbReference type="PROSITE" id="PS00107">
    <property type="entry name" value="PROTEIN_KINASE_ATP"/>
    <property type="match status" value="1"/>
</dbReference>
<dbReference type="PROSITE" id="PS50011">
    <property type="entry name" value="PROTEIN_KINASE_DOM"/>
    <property type="match status" value="1"/>
</dbReference>
<dbReference type="AlphaFoldDB" id="A0A0D2ACE0"/>
<evidence type="ECO:0000256" key="2">
    <source>
        <dbReference type="ARBA" id="ARBA00022527"/>
    </source>
</evidence>